<evidence type="ECO:0000313" key="10">
    <source>
        <dbReference type="Proteomes" id="UP001498398"/>
    </source>
</evidence>
<evidence type="ECO:0000256" key="3">
    <source>
        <dbReference type="ARBA" id="ARBA00022989"/>
    </source>
</evidence>
<dbReference type="InterPro" id="IPR045888">
    <property type="entry name" value="Erv"/>
</dbReference>
<evidence type="ECO:0000259" key="8">
    <source>
        <dbReference type="Pfam" id="PF13850"/>
    </source>
</evidence>
<evidence type="ECO:0008006" key="11">
    <source>
        <dbReference type="Google" id="ProtNLM"/>
    </source>
</evidence>
<feature type="compositionally biased region" description="Gly residues" evidence="5">
    <location>
        <begin position="533"/>
        <end position="547"/>
    </location>
</feature>
<feature type="compositionally biased region" description="Low complexity" evidence="5">
    <location>
        <begin position="483"/>
        <end position="492"/>
    </location>
</feature>
<accession>A0ABR1J0A5</accession>
<feature type="compositionally biased region" description="Low complexity" evidence="5">
    <location>
        <begin position="519"/>
        <end position="532"/>
    </location>
</feature>
<dbReference type="InterPro" id="IPR039542">
    <property type="entry name" value="Erv_N"/>
</dbReference>
<feature type="compositionally biased region" description="Low complexity" evidence="5">
    <location>
        <begin position="454"/>
        <end position="467"/>
    </location>
</feature>
<keyword evidence="10" id="KW-1185">Reference proteome</keyword>
<evidence type="ECO:0000256" key="4">
    <source>
        <dbReference type="ARBA" id="ARBA00023136"/>
    </source>
</evidence>
<dbReference type="InterPro" id="IPR012936">
    <property type="entry name" value="Erv_C"/>
</dbReference>
<proteinExistence type="predicted"/>
<protein>
    <recommendedName>
        <fullName evidence="11">DUF1692-domain-containing protein</fullName>
    </recommendedName>
</protein>
<evidence type="ECO:0000256" key="1">
    <source>
        <dbReference type="ARBA" id="ARBA00004370"/>
    </source>
</evidence>
<dbReference type="Proteomes" id="UP001498398">
    <property type="component" value="Unassembled WGS sequence"/>
</dbReference>
<feature type="region of interest" description="Disordered" evidence="5">
    <location>
        <begin position="454"/>
        <end position="576"/>
    </location>
</feature>
<name>A0ABR1J0A5_9AGAR</name>
<keyword evidence="3 6" id="KW-1133">Transmembrane helix</keyword>
<feature type="domain" description="Endoplasmic reticulum vesicle transporter C-terminal" evidence="7">
    <location>
        <begin position="178"/>
        <end position="337"/>
    </location>
</feature>
<dbReference type="Pfam" id="PF07970">
    <property type="entry name" value="COPIIcoated_ERV"/>
    <property type="match status" value="1"/>
</dbReference>
<evidence type="ECO:0000313" key="9">
    <source>
        <dbReference type="EMBL" id="KAK7442515.1"/>
    </source>
</evidence>
<keyword evidence="2 6" id="KW-0812">Transmembrane</keyword>
<sequence length="576" mass="60902">MTTMTEEDSSILSKFDSVVPAPLAQFDAFPKIPSTYKARSESRGFLTLFVSLLALLLMLNDIGEFLWGWPDYEFSVDKDESSFMNVNVDLVVNMPCRYLSIDLRDALGDRLFLSSGLRRDGTKFDISQATKLKEHSAMLSATQAVAQSRKSRGFFSTILRPFTSSKAGFKPTEPKYEHERHGSACRIFGTLEVKKVTANLHVTTLGHGYASHEHVDHKFMNLSHVISEFSFGPYFPEITQPLDYSFEVARDPFVAYQYFLHVVPTSYIAPRSSPLNTAQYSVTHYTRILEHGRGTPGIFFKFDLDPMSLTIHQRTTSLLQLIIRCVGVIGGVFVCMGYAIRITTRAVEVVTGSDDAKGIVAAEASGVKTGLRAKWGGQDLRSRSKVVRQGSGWAVEGDNGYGSNPGTPHTGGFATYSPMAQGFSGSAAPSPYLAPGSGAPSPYLGHSGGSPFPASPSFASPSFGPSVPSTPNPTTPGFGSQTFGPGSPSMSGGFPGGRASRPTSMYGPPPSRGGHRAGSSSMSISSLSAVVGANGGAGSGSGAGAGGSPSPANSPAMGSTASLASAGSGNDKKKDD</sequence>
<evidence type="ECO:0000256" key="5">
    <source>
        <dbReference type="SAM" id="MobiDB-lite"/>
    </source>
</evidence>
<feature type="compositionally biased region" description="Low complexity" evidence="5">
    <location>
        <begin position="548"/>
        <end position="569"/>
    </location>
</feature>
<keyword evidence="4 6" id="KW-0472">Membrane</keyword>
<feature type="transmembrane region" description="Helical" evidence="6">
    <location>
        <begin position="42"/>
        <end position="59"/>
    </location>
</feature>
<evidence type="ECO:0000256" key="6">
    <source>
        <dbReference type="SAM" id="Phobius"/>
    </source>
</evidence>
<gene>
    <name evidence="9" type="ORF">VKT23_016113</name>
</gene>
<dbReference type="EMBL" id="JBANRG010000058">
    <property type="protein sequence ID" value="KAK7442515.1"/>
    <property type="molecule type" value="Genomic_DNA"/>
</dbReference>
<dbReference type="PANTHER" id="PTHR10984">
    <property type="entry name" value="ENDOPLASMIC RETICULUM-GOLGI INTERMEDIATE COMPARTMENT PROTEIN"/>
    <property type="match status" value="1"/>
</dbReference>
<organism evidence="9 10">
    <name type="scientific">Marasmiellus scandens</name>
    <dbReference type="NCBI Taxonomy" id="2682957"/>
    <lineage>
        <taxon>Eukaryota</taxon>
        <taxon>Fungi</taxon>
        <taxon>Dikarya</taxon>
        <taxon>Basidiomycota</taxon>
        <taxon>Agaricomycotina</taxon>
        <taxon>Agaricomycetes</taxon>
        <taxon>Agaricomycetidae</taxon>
        <taxon>Agaricales</taxon>
        <taxon>Marasmiineae</taxon>
        <taxon>Omphalotaceae</taxon>
        <taxon>Marasmiellus</taxon>
    </lineage>
</organism>
<evidence type="ECO:0000256" key="2">
    <source>
        <dbReference type="ARBA" id="ARBA00022692"/>
    </source>
</evidence>
<reference evidence="9 10" key="1">
    <citation type="submission" date="2024-01" db="EMBL/GenBank/DDBJ databases">
        <title>A draft genome for the cacao thread blight pathogen Marasmiellus scandens.</title>
        <authorList>
            <person name="Baruah I.K."/>
            <person name="Leung J."/>
            <person name="Bukari Y."/>
            <person name="Amoako-Attah I."/>
            <person name="Meinhardt L.W."/>
            <person name="Bailey B.A."/>
            <person name="Cohen S.P."/>
        </authorList>
    </citation>
    <scope>NUCLEOTIDE SEQUENCE [LARGE SCALE GENOMIC DNA]</scope>
    <source>
        <strain evidence="9 10">GH-19</strain>
    </source>
</reference>
<evidence type="ECO:0000259" key="7">
    <source>
        <dbReference type="Pfam" id="PF07970"/>
    </source>
</evidence>
<dbReference type="PANTHER" id="PTHR10984:SF81">
    <property type="entry name" value="ER-DERIVED VESICLES PROTEIN ERV41"/>
    <property type="match status" value="1"/>
</dbReference>
<dbReference type="Pfam" id="PF13850">
    <property type="entry name" value="ERGIC_N"/>
    <property type="match status" value="1"/>
</dbReference>
<feature type="domain" description="Endoplasmic reticulum vesicle transporter N-terminal" evidence="8">
    <location>
        <begin position="23"/>
        <end position="110"/>
    </location>
</feature>
<comment type="subcellular location">
    <subcellularLocation>
        <location evidence="1">Membrane</location>
    </subcellularLocation>
</comment>
<comment type="caution">
    <text evidence="9">The sequence shown here is derived from an EMBL/GenBank/DDBJ whole genome shotgun (WGS) entry which is preliminary data.</text>
</comment>